<dbReference type="InterPro" id="IPR002110">
    <property type="entry name" value="Ankyrin_rpt"/>
</dbReference>
<evidence type="ECO:0000313" key="5">
    <source>
        <dbReference type="EMBL" id="CAE0099739.1"/>
    </source>
</evidence>
<proteinExistence type="inferred from homology"/>
<accession>A0A7S3ADA1</accession>
<dbReference type="PANTHER" id="PTHR24136">
    <property type="entry name" value="SOWAH (DROSOPHILA) HOMOLOG"/>
    <property type="match status" value="1"/>
</dbReference>
<dbReference type="GO" id="GO:0045732">
    <property type="term" value="P:positive regulation of protein catabolic process"/>
    <property type="evidence" value="ECO:0007669"/>
    <property type="project" value="TreeGrafter"/>
</dbReference>
<protein>
    <submittedName>
        <fullName evidence="5">Uncharacterized protein</fullName>
    </submittedName>
</protein>
<gene>
    <name evidence="5" type="ORF">HERI1096_LOCUS1817</name>
</gene>
<evidence type="ECO:0000256" key="1">
    <source>
        <dbReference type="ARBA" id="ARBA00005949"/>
    </source>
</evidence>
<dbReference type="Pfam" id="PF12796">
    <property type="entry name" value="Ank_2"/>
    <property type="match status" value="1"/>
</dbReference>
<reference evidence="5" key="1">
    <citation type="submission" date="2021-01" db="EMBL/GenBank/DDBJ databases">
        <authorList>
            <person name="Corre E."/>
            <person name="Pelletier E."/>
            <person name="Niang G."/>
            <person name="Scheremetjew M."/>
            <person name="Finn R."/>
            <person name="Kale V."/>
            <person name="Holt S."/>
            <person name="Cochrane G."/>
            <person name="Meng A."/>
            <person name="Brown T."/>
            <person name="Cohen L."/>
        </authorList>
    </citation>
    <scope>NUCLEOTIDE SEQUENCE</scope>
    <source>
        <strain evidence="5">CCMP281</strain>
    </source>
</reference>
<dbReference type="GO" id="GO:0016567">
    <property type="term" value="P:protein ubiquitination"/>
    <property type="evidence" value="ECO:0007669"/>
    <property type="project" value="TreeGrafter"/>
</dbReference>
<dbReference type="SUPFAM" id="SSF48403">
    <property type="entry name" value="Ankyrin repeat"/>
    <property type="match status" value="1"/>
</dbReference>
<dbReference type="EMBL" id="HBHX01003247">
    <property type="protein sequence ID" value="CAE0099739.1"/>
    <property type="molecule type" value="Transcribed_RNA"/>
</dbReference>
<dbReference type="PANTHER" id="PTHR24136:SF15">
    <property type="entry name" value="ANK_REP_REGION DOMAIN-CONTAINING PROTEIN"/>
    <property type="match status" value="1"/>
</dbReference>
<dbReference type="AlphaFoldDB" id="A0A7S3ADA1"/>
<keyword evidence="2" id="KW-0677">Repeat</keyword>
<dbReference type="InterPro" id="IPR051573">
    <property type="entry name" value="Ankyrin-SOCS_box_domain"/>
</dbReference>
<organism evidence="5">
    <name type="scientific">Haptolina ericina</name>
    <dbReference type="NCBI Taxonomy" id="156174"/>
    <lineage>
        <taxon>Eukaryota</taxon>
        <taxon>Haptista</taxon>
        <taxon>Haptophyta</taxon>
        <taxon>Prymnesiophyceae</taxon>
        <taxon>Prymnesiales</taxon>
        <taxon>Prymnesiaceae</taxon>
        <taxon>Haptolina</taxon>
    </lineage>
</organism>
<evidence type="ECO:0000256" key="3">
    <source>
        <dbReference type="ARBA" id="ARBA00023043"/>
    </source>
</evidence>
<keyword evidence="3 4" id="KW-0040">ANK repeat</keyword>
<dbReference type="PROSITE" id="PS50088">
    <property type="entry name" value="ANK_REPEAT"/>
    <property type="match status" value="1"/>
</dbReference>
<name>A0A7S3ADA1_9EUKA</name>
<dbReference type="PROSITE" id="PS50297">
    <property type="entry name" value="ANK_REP_REGION"/>
    <property type="match status" value="1"/>
</dbReference>
<comment type="similarity">
    <text evidence="1">Belongs to the ankyrin SOCS box (ASB) family.</text>
</comment>
<dbReference type="SMART" id="SM00248">
    <property type="entry name" value="ANK"/>
    <property type="match status" value="2"/>
</dbReference>
<dbReference type="Gene3D" id="1.25.40.20">
    <property type="entry name" value="Ankyrin repeat-containing domain"/>
    <property type="match status" value="1"/>
</dbReference>
<feature type="repeat" description="ANK" evidence="4">
    <location>
        <begin position="42"/>
        <end position="67"/>
    </location>
</feature>
<evidence type="ECO:0000256" key="4">
    <source>
        <dbReference type="PROSITE-ProRule" id="PRU00023"/>
    </source>
</evidence>
<dbReference type="InterPro" id="IPR036770">
    <property type="entry name" value="Ankyrin_rpt-contain_sf"/>
</dbReference>
<evidence type="ECO:0000256" key="2">
    <source>
        <dbReference type="ARBA" id="ARBA00022737"/>
    </source>
</evidence>
<sequence>MTRREASAEAIALHEACRAGHTAEVKLILQSKRVDVNARDAEGATPLCHACEAGRLDVVQILSKVGARRAHVREAAGGYFAEEAAASHAHVVEWLRSTRAWTTALHHANPAGSKPTTTAVGWKE</sequence>